<dbReference type="Pfam" id="PF00076">
    <property type="entry name" value="RRM_1"/>
    <property type="match status" value="1"/>
</dbReference>
<dbReference type="InterPro" id="IPR034237">
    <property type="entry name" value="FOX1_RRM"/>
</dbReference>
<dbReference type="Gene3D" id="3.30.70.330">
    <property type="match status" value="1"/>
</dbReference>
<dbReference type="RefSeq" id="XP_034239764.1">
    <property type="nucleotide sequence ID" value="XM_034383873.1"/>
</dbReference>
<dbReference type="FunFam" id="3.30.70.330:FF:000375">
    <property type="entry name" value="RNA binding fox-1 homolog 1"/>
    <property type="match status" value="1"/>
</dbReference>
<dbReference type="CDD" id="cd12407">
    <property type="entry name" value="RRM_FOX1_like"/>
    <property type="match status" value="1"/>
</dbReference>
<evidence type="ECO:0000256" key="7">
    <source>
        <dbReference type="ARBA" id="ARBA00023242"/>
    </source>
</evidence>
<feature type="domain" description="RRM" evidence="10">
    <location>
        <begin position="209"/>
        <end position="285"/>
    </location>
</feature>
<keyword evidence="3" id="KW-0963">Cytoplasm</keyword>
<dbReference type="GO" id="GO:0000381">
    <property type="term" value="P:regulation of alternative mRNA splicing, via spliceosome"/>
    <property type="evidence" value="ECO:0007669"/>
    <property type="project" value="InterPro"/>
</dbReference>
<evidence type="ECO:0000259" key="10">
    <source>
        <dbReference type="PROSITE" id="PS50102"/>
    </source>
</evidence>
<dbReference type="InterPro" id="IPR012677">
    <property type="entry name" value="Nucleotide-bd_a/b_plait_sf"/>
</dbReference>
<dbReference type="GO" id="GO:0003729">
    <property type="term" value="F:mRNA binding"/>
    <property type="evidence" value="ECO:0007669"/>
    <property type="project" value="TreeGrafter"/>
</dbReference>
<feature type="compositionally biased region" description="Low complexity" evidence="9">
    <location>
        <begin position="176"/>
        <end position="187"/>
    </location>
</feature>
<dbReference type="AlphaFoldDB" id="A0A6P8ZM05"/>
<keyword evidence="11" id="KW-1185">Reference proteome</keyword>
<dbReference type="PANTHER" id="PTHR15597">
    <property type="entry name" value="ATAXIN 2-BINDING PROTEIN 1-RELATED"/>
    <property type="match status" value="1"/>
</dbReference>
<dbReference type="GO" id="GO:0006397">
    <property type="term" value="P:mRNA processing"/>
    <property type="evidence" value="ECO:0007669"/>
    <property type="project" value="UniProtKB-KW"/>
</dbReference>
<evidence type="ECO:0000256" key="3">
    <source>
        <dbReference type="ARBA" id="ARBA00022490"/>
    </source>
</evidence>
<keyword evidence="4" id="KW-0507">mRNA processing</keyword>
<evidence type="ECO:0000256" key="2">
    <source>
        <dbReference type="ARBA" id="ARBA00004496"/>
    </source>
</evidence>
<evidence type="ECO:0000256" key="8">
    <source>
        <dbReference type="PROSITE-ProRule" id="PRU00176"/>
    </source>
</evidence>
<evidence type="ECO:0000256" key="9">
    <source>
        <dbReference type="SAM" id="MobiDB-lite"/>
    </source>
</evidence>
<gene>
    <name evidence="12" type="primary">LOC117644419</name>
</gene>
<dbReference type="InterPro" id="IPR047131">
    <property type="entry name" value="RBFOX1-like"/>
</dbReference>
<evidence type="ECO:0000256" key="6">
    <source>
        <dbReference type="ARBA" id="ARBA00023187"/>
    </source>
</evidence>
<dbReference type="SUPFAM" id="SSF54928">
    <property type="entry name" value="RNA-binding domain, RBD"/>
    <property type="match status" value="1"/>
</dbReference>
<sequence length="484" mass="50099">MSFDHGAALPAEAAGQREAEPHQFPQLLHHFNMPPPFLDYAMVSALQNAMPAPVDVSMPTAVPDPSAVAQVSISHQNGDPGGSVAHMVQTGMASPYPTPQFPQNGEAMPAMPIKADSAGGGAGQLKEPGPPVPAYSPPVSAAVAVSGAPVNGIEQQTVSICYTGGQSTDSGAVTHTQQQTEPETEQPARQASPQSAVAVLGKPGEQPPKRLHVSNIPFRFRDPDLRAMFGQFGPILDVEIIFNERGSKGFGFVTFANSADADRARERLHGTVVEGRKIEVNNATARVQTKKAPTVPSVCVQWPEGAAVDQAMFSPTQGFRLPTVPWSLLGASATPLAASPNTAAAAAAAAAPMVLTPRTARRSSMYFDPYLAVASAADNNFRLQAATCVSEAAAAVAAAASNPSLLKSPMSTAQQASYVAAAANYSAAAARAYGAAASQPAAGYATIAGYGREYPDPYLSHGVGPVASYGAAVYRSGYNRFAPY</sequence>
<evidence type="ECO:0000313" key="11">
    <source>
        <dbReference type="Proteomes" id="UP000515158"/>
    </source>
</evidence>
<dbReference type="InterPro" id="IPR000504">
    <property type="entry name" value="RRM_dom"/>
</dbReference>
<dbReference type="GeneID" id="117644419"/>
<name>A0A6P8ZM05_THRPL</name>
<evidence type="ECO:0000256" key="5">
    <source>
        <dbReference type="ARBA" id="ARBA00022884"/>
    </source>
</evidence>
<dbReference type="PANTHER" id="PTHR15597:SF22">
    <property type="entry name" value="RNA-BINDING FOX PROTEIN 1, ISOFORM H"/>
    <property type="match status" value="1"/>
</dbReference>
<dbReference type="GO" id="GO:0007399">
    <property type="term" value="P:nervous system development"/>
    <property type="evidence" value="ECO:0007669"/>
    <property type="project" value="InterPro"/>
</dbReference>
<feature type="region of interest" description="Disordered" evidence="9">
    <location>
        <begin position="169"/>
        <end position="196"/>
    </location>
</feature>
<reference evidence="12" key="1">
    <citation type="submission" date="2025-08" db="UniProtKB">
        <authorList>
            <consortium name="RefSeq"/>
        </authorList>
    </citation>
    <scope>IDENTIFICATION</scope>
    <source>
        <tissue evidence="12">Total insect</tissue>
    </source>
</reference>
<evidence type="ECO:0000256" key="4">
    <source>
        <dbReference type="ARBA" id="ARBA00022664"/>
    </source>
</evidence>
<organism evidence="12">
    <name type="scientific">Thrips palmi</name>
    <name type="common">Melon thrips</name>
    <dbReference type="NCBI Taxonomy" id="161013"/>
    <lineage>
        <taxon>Eukaryota</taxon>
        <taxon>Metazoa</taxon>
        <taxon>Ecdysozoa</taxon>
        <taxon>Arthropoda</taxon>
        <taxon>Hexapoda</taxon>
        <taxon>Insecta</taxon>
        <taxon>Pterygota</taxon>
        <taxon>Neoptera</taxon>
        <taxon>Paraneoptera</taxon>
        <taxon>Thysanoptera</taxon>
        <taxon>Terebrantia</taxon>
        <taxon>Thripoidea</taxon>
        <taxon>Thripidae</taxon>
        <taxon>Thrips</taxon>
    </lineage>
</organism>
<dbReference type="InterPro" id="IPR035979">
    <property type="entry name" value="RBD_domain_sf"/>
</dbReference>
<dbReference type="Proteomes" id="UP000515158">
    <property type="component" value="Unplaced"/>
</dbReference>
<dbReference type="GO" id="GO:0005634">
    <property type="term" value="C:nucleus"/>
    <property type="evidence" value="ECO:0007669"/>
    <property type="project" value="UniProtKB-SubCell"/>
</dbReference>
<proteinExistence type="predicted"/>
<keyword evidence="5 8" id="KW-0694">RNA-binding</keyword>
<evidence type="ECO:0000256" key="1">
    <source>
        <dbReference type="ARBA" id="ARBA00004123"/>
    </source>
</evidence>
<dbReference type="OrthoDB" id="5382468at2759"/>
<protein>
    <submittedName>
        <fullName evidence="12">RNA binding protein fox-1 homolog 2-like isoform X8</fullName>
    </submittedName>
</protein>
<dbReference type="PROSITE" id="PS50102">
    <property type="entry name" value="RRM"/>
    <property type="match status" value="1"/>
</dbReference>
<dbReference type="GO" id="GO:0008380">
    <property type="term" value="P:RNA splicing"/>
    <property type="evidence" value="ECO:0007669"/>
    <property type="project" value="UniProtKB-KW"/>
</dbReference>
<evidence type="ECO:0000313" key="12">
    <source>
        <dbReference type="RefSeq" id="XP_034239764.1"/>
    </source>
</evidence>
<comment type="subcellular location">
    <subcellularLocation>
        <location evidence="2">Cytoplasm</location>
    </subcellularLocation>
    <subcellularLocation>
        <location evidence="1">Nucleus</location>
    </subcellularLocation>
</comment>
<accession>A0A6P8ZM05</accession>
<dbReference type="SMART" id="SM00360">
    <property type="entry name" value="RRM"/>
    <property type="match status" value="1"/>
</dbReference>
<dbReference type="GO" id="GO:0005737">
    <property type="term" value="C:cytoplasm"/>
    <property type="evidence" value="ECO:0007669"/>
    <property type="project" value="UniProtKB-SubCell"/>
</dbReference>
<keyword evidence="6" id="KW-0508">mRNA splicing</keyword>
<keyword evidence="7" id="KW-0539">Nucleus</keyword>